<evidence type="ECO:0000313" key="10">
    <source>
        <dbReference type="Proteomes" id="UP000007110"/>
    </source>
</evidence>
<protein>
    <submittedName>
        <fullName evidence="9">Uncharacterized protein</fullName>
    </submittedName>
</protein>
<feature type="transmembrane region" description="Helical" evidence="8">
    <location>
        <begin position="6"/>
        <end position="27"/>
    </location>
</feature>
<organism evidence="9 10">
    <name type="scientific">Strongylocentrotus purpuratus</name>
    <name type="common">Purple sea urchin</name>
    <dbReference type="NCBI Taxonomy" id="7668"/>
    <lineage>
        <taxon>Eukaryota</taxon>
        <taxon>Metazoa</taxon>
        <taxon>Echinodermata</taxon>
        <taxon>Eleutherozoa</taxon>
        <taxon>Echinozoa</taxon>
        <taxon>Echinoidea</taxon>
        <taxon>Euechinoidea</taxon>
        <taxon>Echinacea</taxon>
        <taxon>Camarodonta</taxon>
        <taxon>Echinidea</taxon>
        <taxon>Strongylocentrotidae</taxon>
        <taxon>Strongylocentrotus</taxon>
    </lineage>
</organism>
<dbReference type="Proteomes" id="UP000007110">
    <property type="component" value="Unassembled WGS sequence"/>
</dbReference>
<evidence type="ECO:0000256" key="3">
    <source>
        <dbReference type="ARBA" id="ARBA00022692"/>
    </source>
</evidence>
<dbReference type="InterPro" id="IPR038377">
    <property type="entry name" value="Na/Glc_symporter_sf"/>
</dbReference>
<evidence type="ECO:0000256" key="1">
    <source>
        <dbReference type="ARBA" id="ARBA00004141"/>
    </source>
</evidence>
<accession>A0A7M7GQQ4</accession>
<dbReference type="PANTHER" id="PTHR11819:SF150">
    <property type="entry name" value="SODIUM_MYO-INOSITOL COTRANSPORTER"/>
    <property type="match status" value="1"/>
</dbReference>
<dbReference type="OMA" id="KHEMELM"/>
<comment type="subcellular location">
    <subcellularLocation>
        <location evidence="1">Membrane</location>
        <topology evidence="1">Multi-pass membrane protein</topology>
    </subcellularLocation>
</comment>
<evidence type="ECO:0000256" key="6">
    <source>
        <dbReference type="RuleBase" id="RU362091"/>
    </source>
</evidence>
<evidence type="ECO:0000256" key="5">
    <source>
        <dbReference type="ARBA" id="ARBA00023136"/>
    </source>
</evidence>
<dbReference type="PANTHER" id="PTHR11819">
    <property type="entry name" value="SOLUTE CARRIER FAMILY 5"/>
    <property type="match status" value="1"/>
</dbReference>
<evidence type="ECO:0000256" key="8">
    <source>
        <dbReference type="SAM" id="Phobius"/>
    </source>
</evidence>
<feature type="transmembrane region" description="Helical" evidence="8">
    <location>
        <begin position="511"/>
        <end position="531"/>
    </location>
</feature>
<feature type="transmembrane region" description="Helical" evidence="8">
    <location>
        <begin position="415"/>
        <end position="436"/>
    </location>
</feature>
<feature type="transmembrane region" description="Helical" evidence="8">
    <location>
        <begin position="191"/>
        <end position="214"/>
    </location>
</feature>
<keyword evidence="5 8" id="KW-0472">Membrane</keyword>
<dbReference type="GO" id="GO:0005412">
    <property type="term" value="F:D-glucose:sodium symporter activity"/>
    <property type="evidence" value="ECO:0000318"/>
    <property type="project" value="GO_Central"/>
</dbReference>
<feature type="transmembrane region" description="Helical" evidence="8">
    <location>
        <begin position="448"/>
        <end position="470"/>
    </location>
</feature>
<proteinExistence type="inferred from homology"/>
<dbReference type="NCBIfam" id="TIGR00813">
    <property type="entry name" value="sss"/>
    <property type="match status" value="1"/>
</dbReference>
<evidence type="ECO:0000256" key="2">
    <source>
        <dbReference type="ARBA" id="ARBA00006434"/>
    </source>
</evidence>
<sequence>MESSGLLPWDVVVLVLYLISILVIGIASLWRSNRSTAEGFFLAGGSMLWLPVGASLFASNIGSEHFIGLSGSGAYAGIAIAAFELNALVMLQLLGWIFLPVYLASGVYTMPEYLQKRFGSNRIRMYLAILSLVIYIFTRVSVDLYAGALFIQQALGWDLYPAIFCLLVITAIYTITGGLAAVIYTETLQTCIMLCGALWLCIASFHKIGGYAMLEPLYAEAIPNETLYRNDSCGMPRDDFFHMLRNPVGSDLPWPGYFFGQSFVAMWYWATDQVIVQRALAAKNLSHGQGATLLAGFFKISPLFLIVMPGMIARIFYTDVVACVDNCEEICGSKTSCSNLAFPLLVFDPDLLPEGAHGLLTAVILCALMSSLSSTFNSSSTIFTMDVWRWMRKIPSDREMGQLPRETARKHEMELMIVGRLFIAIIIMVSVLWVPIVQNNSSGQLFVYIQQVIAQLAPPITAVFILAVLWEGTTEQGAFWGLVISLVLSIIRISLTVAFPEPLCGEVDSRPPFVAAILVNYMYFALILFAWSMMWVIGISHFTEPVPSQYLYRLTFWTRFSREDRQDIMEMRGESEQESFETKEKEREVREKDEMESSVDNSMEPYHVLRKTKEDYPLIERNETSRWRRGWNWFCGISSQEGVLITDEELEQRETKQMDKVIQSKRDRYILSSVAVVVIGLDIFLFAYYG</sequence>
<feature type="transmembrane region" description="Helical" evidence="8">
    <location>
        <begin position="78"/>
        <end position="104"/>
    </location>
</feature>
<dbReference type="EnsemblMetazoa" id="XM_003728561">
    <property type="protein sequence ID" value="XP_003728609"/>
    <property type="gene ID" value="LOC100890413"/>
</dbReference>
<dbReference type="Gene3D" id="1.20.1730.10">
    <property type="entry name" value="Sodium/glucose cotransporter"/>
    <property type="match status" value="1"/>
</dbReference>
<keyword evidence="3 8" id="KW-0812">Transmembrane</keyword>
<dbReference type="GO" id="GO:0005886">
    <property type="term" value="C:plasma membrane"/>
    <property type="evidence" value="ECO:0000318"/>
    <property type="project" value="GO_Central"/>
</dbReference>
<feature type="transmembrane region" description="Helical" evidence="8">
    <location>
        <begin position="39"/>
        <end position="58"/>
    </location>
</feature>
<evidence type="ECO:0000256" key="4">
    <source>
        <dbReference type="ARBA" id="ARBA00022989"/>
    </source>
</evidence>
<evidence type="ECO:0000256" key="7">
    <source>
        <dbReference type="SAM" id="MobiDB-lite"/>
    </source>
</evidence>
<feature type="transmembrane region" description="Helical" evidence="8">
    <location>
        <begin position="125"/>
        <end position="147"/>
    </location>
</feature>
<dbReference type="InParanoid" id="A0A7M7GQQ4"/>
<feature type="transmembrane region" description="Helical" evidence="8">
    <location>
        <begin position="359"/>
        <end position="383"/>
    </location>
</feature>
<feature type="transmembrane region" description="Helical" evidence="8">
    <location>
        <begin position="159"/>
        <end position="184"/>
    </location>
</feature>
<feature type="transmembrane region" description="Helical" evidence="8">
    <location>
        <begin position="477"/>
        <end position="499"/>
    </location>
</feature>
<dbReference type="InterPro" id="IPR001734">
    <property type="entry name" value="Na/solute_symporter"/>
</dbReference>
<dbReference type="OrthoDB" id="6132759at2759"/>
<name>A0A7M7GQQ4_STRPU</name>
<keyword evidence="10" id="KW-1185">Reference proteome</keyword>
<feature type="transmembrane region" description="Helical" evidence="8">
    <location>
        <begin position="252"/>
        <end position="270"/>
    </location>
</feature>
<reference evidence="10" key="1">
    <citation type="submission" date="2015-02" db="EMBL/GenBank/DDBJ databases">
        <title>Genome sequencing for Strongylocentrotus purpuratus.</title>
        <authorList>
            <person name="Murali S."/>
            <person name="Liu Y."/>
            <person name="Vee V."/>
            <person name="English A."/>
            <person name="Wang M."/>
            <person name="Skinner E."/>
            <person name="Han Y."/>
            <person name="Muzny D.M."/>
            <person name="Worley K.C."/>
            <person name="Gibbs R.A."/>
        </authorList>
    </citation>
    <scope>NUCLEOTIDE SEQUENCE</scope>
</reference>
<feature type="transmembrane region" description="Helical" evidence="8">
    <location>
        <begin position="291"/>
        <end position="312"/>
    </location>
</feature>
<feature type="compositionally biased region" description="Basic and acidic residues" evidence="7">
    <location>
        <begin position="571"/>
        <end position="595"/>
    </location>
</feature>
<reference evidence="9" key="2">
    <citation type="submission" date="2021-01" db="UniProtKB">
        <authorList>
            <consortium name="EnsemblMetazoa"/>
        </authorList>
    </citation>
    <scope>IDENTIFICATION</scope>
</reference>
<comment type="similarity">
    <text evidence="2 6">Belongs to the sodium:solute symporter (SSF) (TC 2.A.21) family.</text>
</comment>
<dbReference type="RefSeq" id="XP_003728609.2">
    <property type="nucleotide sequence ID" value="XM_003728561.3"/>
</dbReference>
<dbReference type="Pfam" id="PF00474">
    <property type="entry name" value="SSF"/>
    <property type="match status" value="1"/>
</dbReference>
<evidence type="ECO:0000313" key="9">
    <source>
        <dbReference type="EnsemblMetazoa" id="XP_003728609"/>
    </source>
</evidence>
<feature type="region of interest" description="Disordered" evidence="7">
    <location>
        <begin position="571"/>
        <end position="596"/>
    </location>
</feature>
<dbReference type="KEGG" id="spu:100890413"/>
<feature type="transmembrane region" description="Helical" evidence="8">
    <location>
        <begin position="669"/>
        <end position="689"/>
    </location>
</feature>
<keyword evidence="4 8" id="KW-1133">Transmembrane helix</keyword>
<dbReference type="FunFam" id="1.20.1730.10:FF:000069">
    <property type="entry name" value="Uncharacterized protein"/>
    <property type="match status" value="1"/>
</dbReference>
<dbReference type="AlphaFoldDB" id="A0A7M7GQQ4"/>
<dbReference type="GeneID" id="100890413"/>
<dbReference type="PROSITE" id="PS50283">
    <property type="entry name" value="NA_SOLUT_SYMP_3"/>
    <property type="match status" value="1"/>
</dbReference>